<name>A0ABZ1RR81_9ACTN</name>
<sequence length="154" mass="15760">MTRSAQRAARWTRSTLLAALLLGIVTMHTLGHPSESHAMEDVPGARTVAQEHSLPAHQATAAHQAPAHRAPAAHAVAPAPGGGPAVHAPPGSAMDPMSVCLAVLAGLVLLALGRALVRYDGGRATGGRLPGRVPAGPDPPGPRELLRRLAVLRV</sequence>
<keyword evidence="2" id="KW-1133">Transmembrane helix</keyword>
<evidence type="ECO:0000313" key="4">
    <source>
        <dbReference type="Proteomes" id="UP001432075"/>
    </source>
</evidence>
<accession>A0ABZ1RR81</accession>
<feature type="transmembrane region" description="Helical" evidence="2">
    <location>
        <begin position="96"/>
        <end position="117"/>
    </location>
</feature>
<proteinExistence type="predicted"/>
<dbReference type="Proteomes" id="UP001432075">
    <property type="component" value="Chromosome"/>
</dbReference>
<evidence type="ECO:0000256" key="1">
    <source>
        <dbReference type="SAM" id="MobiDB-lite"/>
    </source>
</evidence>
<organism evidence="3 4">
    <name type="scientific">Streptomyces goshikiensis</name>
    <dbReference type="NCBI Taxonomy" id="1942"/>
    <lineage>
        <taxon>Bacteria</taxon>
        <taxon>Bacillati</taxon>
        <taxon>Actinomycetota</taxon>
        <taxon>Actinomycetes</taxon>
        <taxon>Kitasatosporales</taxon>
        <taxon>Streptomycetaceae</taxon>
        <taxon>Streptomyces</taxon>
    </lineage>
</organism>
<gene>
    <name evidence="3" type="ORF">OHU17_25135</name>
</gene>
<reference evidence="3" key="1">
    <citation type="submission" date="2022-10" db="EMBL/GenBank/DDBJ databases">
        <title>The complete genomes of actinobacterial strains from the NBC collection.</title>
        <authorList>
            <person name="Joergensen T.S."/>
            <person name="Alvarez Arevalo M."/>
            <person name="Sterndorff E.B."/>
            <person name="Faurdal D."/>
            <person name="Vuksanovic O."/>
            <person name="Mourched A.-S."/>
            <person name="Charusanti P."/>
            <person name="Shaw S."/>
            <person name="Blin K."/>
            <person name="Weber T."/>
        </authorList>
    </citation>
    <scope>NUCLEOTIDE SEQUENCE</scope>
    <source>
        <strain evidence="3">NBC_00283</strain>
    </source>
</reference>
<dbReference type="EMBL" id="CP108057">
    <property type="protein sequence ID" value="WUO48856.1"/>
    <property type="molecule type" value="Genomic_DNA"/>
</dbReference>
<keyword evidence="4" id="KW-1185">Reference proteome</keyword>
<feature type="region of interest" description="Disordered" evidence="1">
    <location>
        <begin position="48"/>
        <end position="89"/>
    </location>
</feature>
<dbReference type="RefSeq" id="WP_328776630.1">
    <property type="nucleotide sequence ID" value="NZ_CP108057.1"/>
</dbReference>
<keyword evidence="2" id="KW-0812">Transmembrane</keyword>
<evidence type="ECO:0000313" key="3">
    <source>
        <dbReference type="EMBL" id="WUO48856.1"/>
    </source>
</evidence>
<feature type="compositionally biased region" description="Low complexity" evidence="1">
    <location>
        <begin position="55"/>
        <end position="89"/>
    </location>
</feature>
<feature type="region of interest" description="Disordered" evidence="1">
    <location>
        <begin position="123"/>
        <end position="143"/>
    </location>
</feature>
<evidence type="ECO:0000256" key="2">
    <source>
        <dbReference type="SAM" id="Phobius"/>
    </source>
</evidence>
<keyword evidence="2" id="KW-0472">Membrane</keyword>
<protein>
    <submittedName>
        <fullName evidence="3">Uncharacterized protein</fullName>
    </submittedName>
</protein>